<dbReference type="EMBL" id="BDSP01000259">
    <property type="protein sequence ID" value="GAX27568.1"/>
    <property type="molecule type" value="Genomic_DNA"/>
</dbReference>
<dbReference type="OrthoDB" id="204392at2759"/>
<dbReference type="FunFam" id="1.10.472.10:FF:000093">
    <property type="entry name" value="Predicted protein"/>
    <property type="match status" value="1"/>
</dbReference>
<feature type="domain" description="Cyclin-like" evidence="2">
    <location>
        <begin position="35"/>
        <end position="116"/>
    </location>
</feature>
<keyword evidence="1" id="KW-0195">Cyclin</keyword>
<dbReference type="Pfam" id="PF00134">
    <property type="entry name" value="Cyclin_N"/>
    <property type="match status" value="1"/>
</dbReference>
<name>A0A1Z5KNR3_FISSO</name>
<dbReference type="AlphaFoldDB" id="A0A1Z5KNR3"/>
<dbReference type="InParanoid" id="A0A1Z5KNR3"/>
<dbReference type="InterPro" id="IPR006671">
    <property type="entry name" value="Cyclin_N"/>
</dbReference>
<keyword evidence="4" id="KW-1185">Reference proteome</keyword>
<proteinExistence type="inferred from homology"/>
<evidence type="ECO:0000313" key="4">
    <source>
        <dbReference type="Proteomes" id="UP000198406"/>
    </source>
</evidence>
<evidence type="ECO:0000259" key="2">
    <source>
        <dbReference type="SMART" id="SM00385"/>
    </source>
</evidence>
<dbReference type="Gene3D" id="1.10.472.10">
    <property type="entry name" value="Cyclin-like"/>
    <property type="match status" value="1"/>
</dbReference>
<dbReference type="Proteomes" id="UP000198406">
    <property type="component" value="Unassembled WGS sequence"/>
</dbReference>
<gene>
    <name evidence="3" type="ORF">FisN_13Hh346</name>
</gene>
<protein>
    <recommendedName>
        <fullName evidence="2">Cyclin-like domain-containing protein</fullName>
    </recommendedName>
</protein>
<comment type="similarity">
    <text evidence="1">Belongs to the cyclin family.</text>
</comment>
<dbReference type="PANTHER" id="PTHR10177">
    <property type="entry name" value="CYCLINS"/>
    <property type="match status" value="1"/>
</dbReference>
<comment type="caution">
    <text evidence="3">The sequence shown here is derived from an EMBL/GenBank/DDBJ whole genome shotgun (WGS) entry which is preliminary data.</text>
</comment>
<sequence length="245" mass="28273">MKRQEDTVYRPKLIDWPTLSASDAPDGTCRDKMLTWFFEIVNYFKYNKETVEIALNYLDRYECNDRLEYQLTCMTALYTAVKIHERTALHPKLVASLSQGQFTEQDVIQQERKLLHHLQWRLHPPTTLAFVREFLSWVPAEQRKMVYELAQVQLQHAWRLPRVVPSYTWAYAAVLNALESLHLPCCCSIDMDCDDVVQTQAILYKAIAGVSLNSALSKKRSIQKGVRVSQLATEGGSPRTVVVNH</sequence>
<dbReference type="InterPro" id="IPR039361">
    <property type="entry name" value="Cyclin"/>
</dbReference>
<dbReference type="SUPFAM" id="SSF47954">
    <property type="entry name" value="Cyclin-like"/>
    <property type="match status" value="1"/>
</dbReference>
<accession>A0A1Z5KNR3</accession>
<dbReference type="SMART" id="SM00385">
    <property type="entry name" value="CYCLIN"/>
    <property type="match status" value="1"/>
</dbReference>
<reference evidence="3 4" key="1">
    <citation type="journal article" date="2015" name="Plant Cell">
        <title>Oil accumulation by the oleaginous diatom Fistulifera solaris as revealed by the genome and transcriptome.</title>
        <authorList>
            <person name="Tanaka T."/>
            <person name="Maeda Y."/>
            <person name="Veluchamy A."/>
            <person name="Tanaka M."/>
            <person name="Abida H."/>
            <person name="Marechal E."/>
            <person name="Bowler C."/>
            <person name="Muto M."/>
            <person name="Sunaga Y."/>
            <person name="Tanaka M."/>
            <person name="Yoshino T."/>
            <person name="Taniguchi T."/>
            <person name="Fukuda Y."/>
            <person name="Nemoto M."/>
            <person name="Matsumoto M."/>
            <person name="Wong P.S."/>
            <person name="Aburatani S."/>
            <person name="Fujibuchi W."/>
        </authorList>
    </citation>
    <scope>NUCLEOTIDE SEQUENCE [LARGE SCALE GENOMIC DNA]</scope>
    <source>
        <strain evidence="3 4">JPCC DA0580</strain>
    </source>
</reference>
<organism evidence="3 4">
    <name type="scientific">Fistulifera solaris</name>
    <name type="common">Oleaginous diatom</name>
    <dbReference type="NCBI Taxonomy" id="1519565"/>
    <lineage>
        <taxon>Eukaryota</taxon>
        <taxon>Sar</taxon>
        <taxon>Stramenopiles</taxon>
        <taxon>Ochrophyta</taxon>
        <taxon>Bacillariophyta</taxon>
        <taxon>Bacillariophyceae</taxon>
        <taxon>Bacillariophycidae</taxon>
        <taxon>Naviculales</taxon>
        <taxon>Naviculaceae</taxon>
        <taxon>Fistulifera</taxon>
    </lineage>
</organism>
<evidence type="ECO:0000256" key="1">
    <source>
        <dbReference type="RuleBase" id="RU000383"/>
    </source>
</evidence>
<dbReference type="InterPro" id="IPR013763">
    <property type="entry name" value="Cyclin-like_dom"/>
</dbReference>
<evidence type="ECO:0000313" key="3">
    <source>
        <dbReference type="EMBL" id="GAX27568.1"/>
    </source>
</evidence>
<dbReference type="InterPro" id="IPR036915">
    <property type="entry name" value="Cyclin-like_sf"/>
</dbReference>